<feature type="transmembrane region" description="Helical" evidence="6">
    <location>
        <begin position="223"/>
        <end position="244"/>
    </location>
</feature>
<feature type="transmembrane region" description="Helical" evidence="6">
    <location>
        <begin position="347"/>
        <end position="366"/>
    </location>
</feature>
<evidence type="ECO:0000313" key="9">
    <source>
        <dbReference type="Proteomes" id="UP000228947"/>
    </source>
</evidence>
<keyword evidence="5 6" id="KW-0472">Membrane</keyword>
<feature type="transmembrane region" description="Helical" evidence="6">
    <location>
        <begin position="128"/>
        <end position="147"/>
    </location>
</feature>
<dbReference type="InterPro" id="IPR002797">
    <property type="entry name" value="Polysacc_synth"/>
</dbReference>
<feature type="transmembrane region" description="Helical" evidence="6">
    <location>
        <begin position="95"/>
        <end position="122"/>
    </location>
</feature>
<dbReference type="Proteomes" id="UP000229681">
    <property type="component" value="Unassembled WGS sequence"/>
</dbReference>
<dbReference type="InterPro" id="IPR050833">
    <property type="entry name" value="Poly_Biosynth_Transport"/>
</dbReference>
<protein>
    <submittedName>
        <fullName evidence="8">Uncharacterized protein</fullName>
    </submittedName>
</protein>
<dbReference type="Proteomes" id="UP000228947">
    <property type="component" value="Unassembled WGS sequence"/>
</dbReference>
<feature type="transmembrane region" description="Helical" evidence="6">
    <location>
        <begin position="308"/>
        <end position="335"/>
    </location>
</feature>
<accession>A0A2M8Q0M9</accession>
<evidence type="ECO:0000256" key="6">
    <source>
        <dbReference type="SAM" id="Phobius"/>
    </source>
</evidence>
<keyword evidence="3 6" id="KW-0812">Transmembrane</keyword>
<feature type="transmembrane region" description="Helical" evidence="6">
    <location>
        <begin position="159"/>
        <end position="181"/>
    </location>
</feature>
<keyword evidence="4 6" id="KW-1133">Transmembrane helix</keyword>
<feature type="transmembrane region" description="Helical" evidence="6">
    <location>
        <begin position="373"/>
        <end position="392"/>
    </location>
</feature>
<evidence type="ECO:0000256" key="5">
    <source>
        <dbReference type="ARBA" id="ARBA00023136"/>
    </source>
</evidence>
<feature type="transmembrane region" description="Helical" evidence="6">
    <location>
        <begin position="35"/>
        <end position="54"/>
    </location>
</feature>
<dbReference type="Pfam" id="PF01943">
    <property type="entry name" value="Polysacc_synt"/>
    <property type="match status" value="1"/>
</dbReference>
<feature type="transmembrane region" description="Helical" evidence="6">
    <location>
        <begin position="429"/>
        <end position="451"/>
    </location>
</feature>
<feature type="transmembrane region" description="Helical" evidence="6">
    <location>
        <begin position="457"/>
        <end position="477"/>
    </location>
</feature>
<dbReference type="EMBL" id="PGTL01000001">
    <property type="protein sequence ID" value="PJF43351.1"/>
    <property type="molecule type" value="Genomic_DNA"/>
</dbReference>
<evidence type="ECO:0000313" key="8">
    <source>
        <dbReference type="EMBL" id="PJF43351.1"/>
    </source>
</evidence>
<evidence type="ECO:0000256" key="1">
    <source>
        <dbReference type="ARBA" id="ARBA00004651"/>
    </source>
</evidence>
<feature type="transmembrane region" description="Helical" evidence="6">
    <location>
        <begin position="60"/>
        <end position="83"/>
    </location>
</feature>
<comment type="caution">
    <text evidence="8">The sequence shown here is derived from an EMBL/GenBank/DDBJ whole genome shotgun (WGS) entry which is preliminary data.</text>
</comment>
<dbReference type="AlphaFoldDB" id="A0A2M8Q0M9"/>
<dbReference type="EMBL" id="PGTM01000039">
    <property type="protein sequence ID" value="PJF36653.1"/>
    <property type="molecule type" value="Genomic_DNA"/>
</dbReference>
<evidence type="ECO:0000256" key="2">
    <source>
        <dbReference type="ARBA" id="ARBA00022475"/>
    </source>
</evidence>
<evidence type="ECO:0000313" key="7">
    <source>
        <dbReference type="EMBL" id="PJF36653.1"/>
    </source>
</evidence>
<keyword evidence="2" id="KW-1003">Cell membrane</keyword>
<evidence type="ECO:0000256" key="3">
    <source>
        <dbReference type="ARBA" id="ARBA00022692"/>
    </source>
</evidence>
<dbReference type="GO" id="GO:0005886">
    <property type="term" value="C:plasma membrane"/>
    <property type="evidence" value="ECO:0007669"/>
    <property type="project" value="UniProtKB-SubCell"/>
</dbReference>
<organism evidence="8 9">
    <name type="scientific">Candidatus Thermofonsia Clade 1 bacterium</name>
    <dbReference type="NCBI Taxonomy" id="2364210"/>
    <lineage>
        <taxon>Bacteria</taxon>
        <taxon>Bacillati</taxon>
        <taxon>Chloroflexota</taxon>
        <taxon>Candidatus Thermofontia</taxon>
        <taxon>Candidatus Thermofonsia Clade 1</taxon>
    </lineage>
</organism>
<evidence type="ECO:0000256" key="4">
    <source>
        <dbReference type="ARBA" id="ARBA00022989"/>
    </source>
</evidence>
<feature type="transmembrane region" description="Helical" evidence="6">
    <location>
        <begin position="264"/>
        <end position="287"/>
    </location>
</feature>
<comment type="subcellular location">
    <subcellularLocation>
        <location evidence="1">Cell membrane</location>
        <topology evidence="1">Multi-pass membrane protein</topology>
    </subcellularLocation>
</comment>
<proteinExistence type="predicted"/>
<reference evidence="9 10" key="1">
    <citation type="submission" date="2017-11" db="EMBL/GenBank/DDBJ databases">
        <title>Evolution of Phototrophy in the Chloroflexi Phylum Driven by Horizontal Gene Transfer.</title>
        <authorList>
            <person name="Ward L.M."/>
            <person name="Hemp J."/>
            <person name="Shih P.M."/>
            <person name="Mcglynn S.E."/>
            <person name="Fischer W."/>
        </authorList>
    </citation>
    <scope>NUCLEOTIDE SEQUENCE [LARGE SCALE GENOMIC DNA]</scope>
    <source>
        <strain evidence="8">CP1_1M</strain>
        <strain evidence="7">JP3_13</strain>
    </source>
</reference>
<sequence length="509" mass="54238">MVDSALVAQHQKISSPIETTARVARNAAAMAVATLLVRGLQFGWAILLAALLGAEQYGTWGTIGALLVIASAVPEFGIGLVVLRDVARQPSDASRYLTATLTVQPLLAIGTHAALIVLSLLLPYNTSFRLLLALAAISLTVDVFGNIGYNQLLAAERMVTTSVVLIVHISLQIAFALAALLSGSGLIGVYLATISAGVFRAAMHGIALRRIGVRPRLPTERALIGHLFSEGWPIALSSFLGYAYQHVDKVLVFTFLGERAAGYLMAAFIIVSGVIELFSVTVFTALFPLMSRMARESAALLQRAMDQFAFLTLVIGLPIVIGISALSSSLAALFFPSFSGTASLLEILIWHALLAMISNAYAQMLLVEGRQKLLLLIRAIGLAVNLTANLLLLATLNVVGAGIAAFLAQAAMLAIFLRARAMTRSEWRALLEKTARVILAGALMSLPAFALRASQPILAALIGASVYSIALLSLRALDSAHWTLIRQILSALPLFGRYVARLWRPLSVP</sequence>
<dbReference type="PANTHER" id="PTHR30250:SF31">
    <property type="entry name" value="INNER MEMBRANE PROTEIN YGHQ"/>
    <property type="match status" value="1"/>
</dbReference>
<accession>A0A2M8PGI1</accession>
<feature type="transmembrane region" description="Helical" evidence="6">
    <location>
        <begin position="398"/>
        <end position="417"/>
    </location>
</feature>
<gene>
    <name evidence="7" type="ORF">CUN49_04290</name>
    <name evidence="8" type="ORF">CUN50_00030</name>
</gene>
<evidence type="ECO:0000313" key="10">
    <source>
        <dbReference type="Proteomes" id="UP000229681"/>
    </source>
</evidence>
<name>A0A2M8Q0M9_9CHLR</name>
<feature type="transmembrane region" description="Helical" evidence="6">
    <location>
        <begin position="187"/>
        <end position="203"/>
    </location>
</feature>
<dbReference type="PANTHER" id="PTHR30250">
    <property type="entry name" value="PST FAMILY PREDICTED COLANIC ACID TRANSPORTER"/>
    <property type="match status" value="1"/>
</dbReference>